<evidence type="ECO:0000256" key="3">
    <source>
        <dbReference type="ARBA" id="ARBA00012953"/>
    </source>
</evidence>
<dbReference type="Pfam" id="PF04029">
    <property type="entry name" value="2-ph_phosp"/>
    <property type="match status" value="1"/>
</dbReference>
<gene>
    <name evidence="8" type="ORF">BA724_04870</name>
</gene>
<comment type="catalytic activity">
    <reaction evidence="7">
        <text>(2R)-O-phospho-3-sulfolactate + H2O = (2R)-3-sulfolactate + phosphate</text>
        <dbReference type="Rhea" id="RHEA:23416"/>
        <dbReference type="ChEBI" id="CHEBI:15377"/>
        <dbReference type="ChEBI" id="CHEBI:15597"/>
        <dbReference type="ChEBI" id="CHEBI:43474"/>
        <dbReference type="ChEBI" id="CHEBI:58738"/>
        <dbReference type="EC" id="3.1.3.71"/>
    </reaction>
</comment>
<dbReference type="EMBL" id="MAMP01000020">
    <property type="protein sequence ID" value="OES45420.1"/>
    <property type="molecule type" value="Genomic_DNA"/>
</dbReference>
<dbReference type="AlphaFoldDB" id="A0A1E7DQP5"/>
<evidence type="ECO:0000256" key="2">
    <source>
        <dbReference type="ARBA" id="ARBA00009997"/>
    </source>
</evidence>
<keyword evidence="6" id="KW-0460">Magnesium</keyword>
<reference evidence="8 9" key="1">
    <citation type="submission" date="2016-06" db="EMBL/GenBank/DDBJ databases">
        <title>Domibacillus iocasae genome sequencing.</title>
        <authorList>
            <person name="Verma A."/>
            <person name="Pal Y."/>
            <person name="Ojha A.K."/>
            <person name="Krishnamurthi S."/>
        </authorList>
    </citation>
    <scope>NUCLEOTIDE SEQUENCE [LARGE SCALE GENOMIC DNA]</scope>
    <source>
        <strain evidence="8 9">DSM 29979</strain>
    </source>
</reference>
<evidence type="ECO:0000256" key="1">
    <source>
        <dbReference type="ARBA" id="ARBA00001946"/>
    </source>
</evidence>
<dbReference type="GO" id="GO:0000287">
    <property type="term" value="F:magnesium ion binding"/>
    <property type="evidence" value="ECO:0007669"/>
    <property type="project" value="InterPro"/>
</dbReference>
<dbReference type="GO" id="GO:0050532">
    <property type="term" value="F:2-phosphosulfolactate phosphatase activity"/>
    <property type="evidence" value="ECO:0007669"/>
    <property type="project" value="UniProtKB-EC"/>
</dbReference>
<dbReference type="STRING" id="1714016.BA724_04870"/>
<dbReference type="PANTHER" id="PTHR37311:SF1">
    <property type="entry name" value="2-PHOSPHOSULFOLACTATE PHOSPHATASE-RELATED"/>
    <property type="match status" value="1"/>
</dbReference>
<keyword evidence="9" id="KW-1185">Reference proteome</keyword>
<evidence type="ECO:0000256" key="5">
    <source>
        <dbReference type="ARBA" id="ARBA00022801"/>
    </source>
</evidence>
<name>A0A1E7DQP5_9BACI</name>
<dbReference type="OrthoDB" id="4913at2"/>
<dbReference type="Proteomes" id="UP000095658">
    <property type="component" value="Unassembled WGS sequence"/>
</dbReference>
<comment type="similarity">
    <text evidence="2">Belongs to the ComB family.</text>
</comment>
<keyword evidence="5" id="KW-0378">Hydrolase</keyword>
<evidence type="ECO:0000256" key="6">
    <source>
        <dbReference type="ARBA" id="ARBA00022842"/>
    </source>
</evidence>
<dbReference type="RefSeq" id="WP_069938301.1">
    <property type="nucleotide sequence ID" value="NZ_MAMP01000020.1"/>
</dbReference>
<comment type="caution">
    <text evidence="8">The sequence shown here is derived from an EMBL/GenBank/DDBJ whole genome shotgun (WGS) entry which is preliminary data.</text>
</comment>
<dbReference type="GO" id="GO:0050545">
    <property type="term" value="F:sulfopyruvate decarboxylase activity"/>
    <property type="evidence" value="ECO:0007669"/>
    <property type="project" value="TreeGrafter"/>
</dbReference>
<comment type="cofactor">
    <cofactor evidence="1">
        <name>Mg(2+)</name>
        <dbReference type="ChEBI" id="CHEBI:18420"/>
    </cofactor>
</comment>
<dbReference type="Gene3D" id="3.90.1560.10">
    <property type="entry name" value="ComB-like"/>
    <property type="match status" value="1"/>
</dbReference>
<dbReference type="EC" id="3.1.3.71" evidence="3"/>
<evidence type="ECO:0000256" key="4">
    <source>
        <dbReference type="ARBA" id="ARBA00021948"/>
    </source>
</evidence>
<sequence length="228" mass="25166">MAVKIYQGHSHRLPHADVNVVIDVIRAFTFAHYAFIRGAKEILLAETIDSAFQVRGKHPGCMLAGEENGLYIPGFDFDNSPLSLLEADLAGKTLVQKTTNGVRAALNALNARHVFVTGFSNARITAEFIKKMYGADQKIQIIASHPTGDDDLACAEYMKDIIEGRDCQSLTGPVLRIKGSEAAQKFYDDSRTEFKSGDIELCAEELKFDFLMKVNQENNLPKIVGVDL</sequence>
<dbReference type="InterPro" id="IPR005238">
    <property type="entry name" value="ComB-like"/>
</dbReference>
<dbReference type="SUPFAM" id="SSF142823">
    <property type="entry name" value="ComB-like"/>
    <property type="match status" value="1"/>
</dbReference>
<organism evidence="8 9">
    <name type="scientific">Domibacillus iocasae</name>
    <dbReference type="NCBI Taxonomy" id="1714016"/>
    <lineage>
        <taxon>Bacteria</taxon>
        <taxon>Bacillati</taxon>
        <taxon>Bacillota</taxon>
        <taxon>Bacilli</taxon>
        <taxon>Bacillales</taxon>
        <taxon>Bacillaceae</taxon>
        <taxon>Domibacillus</taxon>
    </lineage>
</organism>
<dbReference type="PANTHER" id="PTHR37311">
    <property type="entry name" value="2-PHOSPHOSULFOLACTATE PHOSPHATASE-RELATED"/>
    <property type="match status" value="1"/>
</dbReference>
<proteinExistence type="inferred from homology"/>
<evidence type="ECO:0000313" key="8">
    <source>
        <dbReference type="EMBL" id="OES45420.1"/>
    </source>
</evidence>
<accession>A0A1E7DQP5</accession>
<evidence type="ECO:0000313" key="9">
    <source>
        <dbReference type="Proteomes" id="UP000095658"/>
    </source>
</evidence>
<protein>
    <recommendedName>
        <fullName evidence="4">Probable 2-phosphosulfolactate phosphatase</fullName>
        <ecNumber evidence="3">3.1.3.71</ecNumber>
    </recommendedName>
</protein>
<dbReference type="InterPro" id="IPR036702">
    <property type="entry name" value="ComB-like_sf"/>
</dbReference>
<evidence type="ECO:0000256" key="7">
    <source>
        <dbReference type="ARBA" id="ARBA00033711"/>
    </source>
</evidence>